<dbReference type="Gene3D" id="1.10.540.10">
    <property type="entry name" value="Acyl-CoA dehydrogenase/oxidase, N-terminal domain"/>
    <property type="match status" value="1"/>
</dbReference>
<dbReference type="EMBL" id="CP012752">
    <property type="protein sequence ID" value="ALG14953.1"/>
    <property type="molecule type" value="Genomic_DNA"/>
</dbReference>
<dbReference type="GO" id="GO:0004497">
    <property type="term" value="F:monooxygenase activity"/>
    <property type="evidence" value="ECO:0007669"/>
    <property type="project" value="UniProtKB-KW"/>
</dbReference>
<reference evidence="4 5" key="1">
    <citation type="submission" date="2015-07" db="EMBL/GenBank/DDBJ databases">
        <title>Genome sequencing of Kibdelosporangium phytohabitans.</title>
        <authorList>
            <person name="Qin S."/>
            <person name="Xing K."/>
        </authorList>
    </citation>
    <scope>NUCLEOTIDE SEQUENCE [LARGE SCALE GENOMIC DNA]</scope>
    <source>
        <strain evidence="4 5">KLBMP1111</strain>
    </source>
</reference>
<dbReference type="SUPFAM" id="SSF47203">
    <property type="entry name" value="Acyl-CoA dehydrogenase C-terminal domain-like"/>
    <property type="match status" value="1"/>
</dbReference>
<evidence type="ECO:0000313" key="5">
    <source>
        <dbReference type="Proteomes" id="UP000063699"/>
    </source>
</evidence>
<evidence type="ECO:0000256" key="2">
    <source>
        <dbReference type="ARBA" id="ARBA00023002"/>
    </source>
</evidence>
<evidence type="ECO:0000313" key="4">
    <source>
        <dbReference type="EMBL" id="ALG14953.1"/>
    </source>
</evidence>
<dbReference type="PANTHER" id="PTHR43884">
    <property type="entry name" value="ACYL-COA DEHYDROGENASE"/>
    <property type="match status" value="1"/>
</dbReference>
<dbReference type="PANTHER" id="PTHR43884:SF12">
    <property type="entry name" value="ISOVALERYL-COA DEHYDROGENASE, MITOCHONDRIAL-RELATED"/>
    <property type="match status" value="1"/>
</dbReference>
<evidence type="ECO:0000259" key="3">
    <source>
        <dbReference type="Pfam" id="PF08028"/>
    </source>
</evidence>
<dbReference type="InterPro" id="IPR037069">
    <property type="entry name" value="AcylCoA_DH/ox_N_sf"/>
</dbReference>
<dbReference type="InterPro" id="IPR009100">
    <property type="entry name" value="AcylCoA_DH/oxidase_NM_dom_sf"/>
</dbReference>
<dbReference type="KEGG" id="kphy:AOZ06_21670"/>
<organism evidence="4 5">
    <name type="scientific">Kibdelosporangium phytohabitans</name>
    <dbReference type="NCBI Taxonomy" id="860235"/>
    <lineage>
        <taxon>Bacteria</taxon>
        <taxon>Bacillati</taxon>
        <taxon>Actinomycetota</taxon>
        <taxon>Actinomycetes</taxon>
        <taxon>Pseudonocardiales</taxon>
        <taxon>Pseudonocardiaceae</taxon>
        <taxon>Kibdelosporangium</taxon>
    </lineage>
</organism>
<sequence>MRDIYALDDAARDRANKTPYDEIALLKASGLNRLFGPRELGGGEGEWPLAYKVIREVSRGDGSIGHLLGYHYMWFNVPRLAGTPEQITRIEAEATRNNWVMAGAINARDNDVVVRDEGDYLVFNGKKNFATGVKISDVTILEGVLEGTDIHVVAPVPTNQPGMITHDNWDNMGQRLTESGSTTIKDVRVPWKDAIGFTADKKFHERAYATMNVPLGQLVFGAIWLGIAAQALDETAVYSHKHGKGWGGYDRLIDEPRVLDVLGDLTAKLWAADALVDQVAQEGLELHRNPDAVTPRSRGEYKIRSASVKIIADATALEITSRIFEITGARSTSEKFRFDRFWRNARTHTLHDPVFYQKQEIGNFLLHDEIPTPGWYS</sequence>
<dbReference type="FunFam" id="2.40.110.10:FF:000020">
    <property type="entry name" value="Putative acyl-CoA dehydrogenase YdbM"/>
    <property type="match status" value="1"/>
</dbReference>
<dbReference type="SUPFAM" id="SSF56645">
    <property type="entry name" value="Acyl-CoA dehydrogenase NM domain-like"/>
    <property type="match status" value="1"/>
</dbReference>
<dbReference type="Gene3D" id="2.40.110.10">
    <property type="entry name" value="Butyryl-CoA Dehydrogenase, subunit A, domain 2"/>
    <property type="match status" value="1"/>
</dbReference>
<dbReference type="Proteomes" id="UP000063699">
    <property type="component" value="Chromosome"/>
</dbReference>
<keyword evidence="4" id="KW-0503">Monooxygenase</keyword>
<dbReference type="InterPro" id="IPR046373">
    <property type="entry name" value="Acyl-CoA_Oxase/DH_mid-dom_sf"/>
</dbReference>
<dbReference type="GO" id="GO:0008470">
    <property type="term" value="F:3-methylbutanoyl-CoA dehydrogenase activity"/>
    <property type="evidence" value="ECO:0007669"/>
    <property type="project" value="TreeGrafter"/>
</dbReference>
<proteinExistence type="predicted"/>
<keyword evidence="1" id="KW-0285">Flavoprotein</keyword>
<dbReference type="InterPro" id="IPR036250">
    <property type="entry name" value="AcylCo_DH-like_C"/>
</dbReference>
<accession>A0A0N9IHT7</accession>
<name>A0A0N9IHT7_9PSEU</name>
<dbReference type="OrthoDB" id="571684at2"/>
<dbReference type="PIRSF" id="PIRSF016578">
    <property type="entry name" value="HsaA"/>
    <property type="match status" value="1"/>
</dbReference>
<dbReference type="Pfam" id="PF08028">
    <property type="entry name" value="Acyl-CoA_dh_2"/>
    <property type="match status" value="1"/>
</dbReference>
<gene>
    <name evidence="4" type="ORF">AOZ06_21670</name>
</gene>
<dbReference type="InterPro" id="IPR013107">
    <property type="entry name" value="Acyl-CoA_DH_C"/>
</dbReference>
<protein>
    <submittedName>
        <fullName evidence="4">Monooxygenase</fullName>
    </submittedName>
</protein>
<dbReference type="AlphaFoldDB" id="A0A0N9IHT7"/>
<dbReference type="GO" id="GO:0050660">
    <property type="term" value="F:flavin adenine dinucleotide binding"/>
    <property type="evidence" value="ECO:0007669"/>
    <property type="project" value="InterPro"/>
</dbReference>
<dbReference type="Gene3D" id="1.20.140.10">
    <property type="entry name" value="Butyryl-CoA Dehydrogenase, subunit A, domain 3"/>
    <property type="match status" value="1"/>
</dbReference>
<keyword evidence="2" id="KW-0560">Oxidoreductase</keyword>
<dbReference type="GO" id="GO:0006552">
    <property type="term" value="P:L-leucine catabolic process"/>
    <property type="evidence" value="ECO:0007669"/>
    <property type="project" value="TreeGrafter"/>
</dbReference>
<evidence type="ECO:0000256" key="1">
    <source>
        <dbReference type="ARBA" id="ARBA00022630"/>
    </source>
</evidence>
<dbReference type="STRING" id="860235.AOZ06_21670"/>
<keyword evidence="5" id="KW-1185">Reference proteome</keyword>
<feature type="domain" description="Acyl-CoA dehydrogenase C-terminal" evidence="3">
    <location>
        <begin position="218"/>
        <end position="351"/>
    </location>
</feature>